<feature type="region of interest" description="Disordered" evidence="1">
    <location>
        <begin position="1"/>
        <end position="74"/>
    </location>
</feature>
<feature type="compositionally biased region" description="Polar residues" evidence="1">
    <location>
        <begin position="18"/>
        <end position="34"/>
    </location>
</feature>
<evidence type="ECO:0000313" key="2">
    <source>
        <dbReference type="EnsemblMetazoa" id="LLOJ000934-PA"/>
    </source>
</evidence>
<dbReference type="Proteomes" id="UP000092461">
    <property type="component" value="Unassembled WGS sequence"/>
</dbReference>
<dbReference type="EnsemblMetazoa" id="LLOJ000934-RA">
    <property type="protein sequence ID" value="LLOJ000934-PA"/>
    <property type="gene ID" value="LLOJ000934"/>
</dbReference>
<organism evidence="2 3">
    <name type="scientific">Lutzomyia longipalpis</name>
    <name type="common">Sand fly</name>
    <dbReference type="NCBI Taxonomy" id="7200"/>
    <lineage>
        <taxon>Eukaryota</taxon>
        <taxon>Metazoa</taxon>
        <taxon>Ecdysozoa</taxon>
        <taxon>Arthropoda</taxon>
        <taxon>Hexapoda</taxon>
        <taxon>Insecta</taxon>
        <taxon>Pterygota</taxon>
        <taxon>Neoptera</taxon>
        <taxon>Endopterygota</taxon>
        <taxon>Diptera</taxon>
        <taxon>Nematocera</taxon>
        <taxon>Psychodoidea</taxon>
        <taxon>Psychodidae</taxon>
        <taxon>Lutzomyia</taxon>
        <taxon>Lutzomyia</taxon>
    </lineage>
</organism>
<protein>
    <submittedName>
        <fullName evidence="2">Uncharacterized protein</fullName>
    </submittedName>
</protein>
<dbReference type="AlphaFoldDB" id="A0A1B0CAG1"/>
<evidence type="ECO:0000256" key="1">
    <source>
        <dbReference type="SAM" id="MobiDB-lite"/>
    </source>
</evidence>
<name>A0A1B0CAG1_LUTLO</name>
<dbReference type="VEuPathDB" id="VectorBase:LLOJ000934"/>
<proteinExistence type="predicted"/>
<dbReference type="EMBL" id="AJWK01003749">
    <property type="status" value="NOT_ANNOTATED_CDS"/>
    <property type="molecule type" value="Genomic_DNA"/>
</dbReference>
<reference evidence="2" key="1">
    <citation type="submission" date="2020-05" db="UniProtKB">
        <authorList>
            <consortium name="EnsemblMetazoa"/>
        </authorList>
    </citation>
    <scope>IDENTIFICATION</scope>
    <source>
        <strain evidence="2">Jacobina</strain>
    </source>
</reference>
<accession>A0A1B0CAG1</accession>
<feature type="compositionally biased region" description="Basic residues" evidence="1">
    <location>
        <begin position="36"/>
        <end position="45"/>
    </location>
</feature>
<sequence length="193" mass="22378">MDYTSDIDVNNMPEGNFDDSSSGENSSEKQTTNCKGKPRKGKRKSHPENHEANSNKRIKEEIKSFKGKAKKDGKWQLKAEQKARKLKPSCKCEQSGNGSCSKLSEEHREYIFNTFWSKSWEERRKLIQTYVRTDEALDTSNRKRLKNSMIYQLPDEKGDLKLVCKNQFWNTLDIGANMVANMLVKEKDEKKSM</sequence>
<feature type="compositionally biased region" description="Basic and acidic residues" evidence="1">
    <location>
        <begin position="46"/>
        <end position="74"/>
    </location>
</feature>
<dbReference type="VEuPathDB" id="VectorBase:LLONM1_002533"/>
<keyword evidence="3" id="KW-1185">Reference proteome</keyword>
<evidence type="ECO:0000313" key="3">
    <source>
        <dbReference type="Proteomes" id="UP000092461"/>
    </source>
</evidence>